<evidence type="ECO:0000259" key="2">
    <source>
        <dbReference type="Pfam" id="PF09133"/>
    </source>
</evidence>
<dbReference type="InterPro" id="IPR053090">
    <property type="entry name" value="Centromere_KNL-2_homolog"/>
</dbReference>
<proteinExistence type="predicted"/>
<dbReference type="AlphaFoldDB" id="A0A7J0E6T4"/>
<dbReference type="PANTHER" id="PTHR35311:SF1">
    <property type="entry name" value="PROTEIN EMBRYO DEFECTIVE 1674"/>
    <property type="match status" value="1"/>
</dbReference>
<dbReference type="EMBL" id="BJWL01000001">
    <property type="protein sequence ID" value="GFY81659.1"/>
    <property type="molecule type" value="Genomic_DNA"/>
</dbReference>
<dbReference type="InterPro" id="IPR015216">
    <property type="entry name" value="SANTA"/>
</dbReference>
<evidence type="ECO:0000313" key="3">
    <source>
        <dbReference type="EMBL" id="GFY81659.1"/>
    </source>
</evidence>
<protein>
    <recommendedName>
        <fullName evidence="2">SANTA domain-containing protein</fullName>
    </recommendedName>
</protein>
<organism evidence="3 4">
    <name type="scientific">Actinidia rufa</name>
    <dbReference type="NCBI Taxonomy" id="165716"/>
    <lineage>
        <taxon>Eukaryota</taxon>
        <taxon>Viridiplantae</taxon>
        <taxon>Streptophyta</taxon>
        <taxon>Embryophyta</taxon>
        <taxon>Tracheophyta</taxon>
        <taxon>Spermatophyta</taxon>
        <taxon>Magnoliopsida</taxon>
        <taxon>eudicotyledons</taxon>
        <taxon>Gunneridae</taxon>
        <taxon>Pentapetalae</taxon>
        <taxon>asterids</taxon>
        <taxon>Ericales</taxon>
        <taxon>Actinidiaceae</taxon>
        <taxon>Actinidia</taxon>
    </lineage>
</organism>
<feature type="region of interest" description="Disordered" evidence="1">
    <location>
        <begin position="226"/>
        <end position="254"/>
    </location>
</feature>
<gene>
    <name evidence="3" type="ORF">Acr_01g0014670</name>
</gene>
<keyword evidence="4" id="KW-1185">Reference proteome</keyword>
<name>A0A7J0E6T4_9ERIC</name>
<dbReference type="OrthoDB" id="118550at2759"/>
<dbReference type="Proteomes" id="UP000585474">
    <property type="component" value="Unassembled WGS sequence"/>
</dbReference>
<dbReference type="Pfam" id="PF09133">
    <property type="entry name" value="SANTA"/>
    <property type="match status" value="1"/>
</dbReference>
<evidence type="ECO:0000256" key="1">
    <source>
        <dbReference type="SAM" id="MobiDB-lite"/>
    </source>
</evidence>
<feature type="compositionally biased region" description="Polar residues" evidence="1">
    <location>
        <begin position="315"/>
        <end position="347"/>
    </location>
</feature>
<sequence length="438" mass="48717">MASQSTATANSNRSKKIPQNTSICSLFLKSVFLHDWWLIRADTDSEGRRLGVGGRQGIRSFRSATIAKRHDTVNLETADGITITIIGFINRSLTLENGFPSEVCNHFIFGFPYNWEKYSTRCFGEQSVNKASPSKISSFSDDGTDSFSPVLLDDLPVTRVRDLLMSNLGDSGDCGLAKSILNDILQKYGGNAFKRDRAPVQPHVQSSKTINSLLDVTVVNRNKTMGAQKRKHDNGIHPLLTSYPVHDGTPTKTKIEEKNKDDDAVLFATDTGIAEYQSSSRGVTTRSMTRQNNLKNKNFSQSTFATQRHGEPFSGTESSSNPFSGRESSSNPIGRTVNKKNSNLSPTTKLCDTDVEITGMYTARRCTRQENSIDRFSASEASTKRSRWVAYRNCPDAWHENVISGEVDGKQIFDNSSVRRSNRLRTIQHKATSNFDEI</sequence>
<accession>A0A7J0E6T4</accession>
<reference evidence="3 4" key="1">
    <citation type="submission" date="2019-07" db="EMBL/GenBank/DDBJ databases">
        <title>De Novo Assembly of kiwifruit Actinidia rufa.</title>
        <authorList>
            <person name="Sugita-Konishi S."/>
            <person name="Sato K."/>
            <person name="Mori E."/>
            <person name="Abe Y."/>
            <person name="Kisaki G."/>
            <person name="Hamano K."/>
            <person name="Suezawa K."/>
            <person name="Otani M."/>
            <person name="Fukuda T."/>
            <person name="Manabe T."/>
            <person name="Gomi K."/>
            <person name="Tabuchi M."/>
            <person name="Akimitsu K."/>
            <person name="Kataoka I."/>
        </authorList>
    </citation>
    <scope>NUCLEOTIDE SEQUENCE [LARGE SCALE GENOMIC DNA]</scope>
    <source>
        <strain evidence="4">cv. Fuchu</strain>
    </source>
</reference>
<feature type="domain" description="SANTA" evidence="2">
    <location>
        <begin position="31"/>
        <end position="118"/>
    </location>
</feature>
<feature type="region of interest" description="Disordered" evidence="1">
    <location>
        <begin position="278"/>
        <end position="347"/>
    </location>
</feature>
<feature type="compositionally biased region" description="Polar residues" evidence="1">
    <location>
        <begin position="278"/>
        <end position="306"/>
    </location>
</feature>
<evidence type="ECO:0000313" key="4">
    <source>
        <dbReference type="Proteomes" id="UP000585474"/>
    </source>
</evidence>
<dbReference type="PANTHER" id="PTHR35311">
    <property type="entry name" value="KINETOCHORE-ASSOCIATED PROTEIN KNL-2 HOMOLOG"/>
    <property type="match status" value="1"/>
</dbReference>
<comment type="caution">
    <text evidence="3">The sequence shown here is derived from an EMBL/GenBank/DDBJ whole genome shotgun (WGS) entry which is preliminary data.</text>
</comment>